<sequence length="98" mass="10065">MTDTPDTTSSRRLDGNAAGGALAELFAADLTAARARCASCGTTEALGAHHLYADAPALVLRCPSCTEVVLRFASQEGRLLLDLRGASLLTVPVPPAEG</sequence>
<dbReference type="Pfam" id="PF20120">
    <property type="entry name" value="DUF6510"/>
    <property type="match status" value="1"/>
</dbReference>
<dbReference type="AlphaFoldDB" id="A0A6J4N8H5"/>
<name>A0A6J4N8H5_9PSEU</name>
<proteinExistence type="predicted"/>
<accession>A0A6J4N8H5</accession>
<dbReference type="InterPro" id="IPR045423">
    <property type="entry name" value="DUF6510"/>
</dbReference>
<evidence type="ECO:0000313" key="1">
    <source>
        <dbReference type="EMBL" id="CAA9376937.1"/>
    </source>
</evidence>
<protein>
    <submittedName>
        <fullName evidence="1">Uncharacterized protein</fullName>
    </submittedName>
</protein>
<reference evidence="1" key="1">
    <citation type="submission" date="2020-02" db="EMBL/GenBank/DDBJ databases">
        <authorList>
            <person name="Meier V. D."/>
        </authorList>
    </citation>
    <scope>NUCLEOTIDE SEQUENCE</scope>
    <source>
        <strain evidence="1">AVDCRST_MAG66</strain>
    </source>
</reference>
<organism evidence="1">
    <name type="scientific">uncultured Pseudonocardia sp</name>
    <dbReference type="NCBI Taxonomy" id="211455"/>
    <lineage>
        <taxon>Bacteria</taxon>
        <taxon>Bacillati</taxon>
        <taxon>Actinomycetota</taxon>
        <taxon>Actinomycetes</taxon>
        <taxon>Pseudonocardiales</taxon>
        <taxon>Pseudonocardiaceae</taxon>
        <taxon>Pseudonocardia</taxon>
        <taxon>environmental samples</taxon>
    </lineage>
</organism>
<gene>
    <name evidence="1" type="ORF">AVDCRST_MAG66-34</name>
</gene>
<dbReference type="EMBL" id="CADCUS010000003">
    <property type="protein sequence ID" value="CAA9376937.1"/>
    <property type="molecule type" value="Genomic_DNA"/>
</dbReference>